<evidence type="ECO:0000313" key="3">
    <source>
        <dbReference type="Proteomes" id="UP001345827"/>
    </source>
</evidence>
<name>A0AAV9Q6I5_9PEZI</name>
<feature type="region of interest" description="Disordered" evidence="1">
    <location>
        <begin position="148"/>
        <end position="186"/>
    </location>
</feature>
<sequence length="382" mass="43414">MTEVWSDYYNSRSIPEWFDTIFNAQPDVPSFVITLTSRQKEPMIHRRAYTTMNTSSSEKPQKQSKRKRLVWLDRLRILLDIARSKKPKIQTDPDWDEKENAKSKARDRKKQHEKTMQGGQQTLMGFVTKNANTKDIANDEDIADDEDIANTKPQPLKDITKTVNNNGRRPGLYHSAPEGHTTRDQECTKNVSRILPDLSARIPDHYTMAHGAVVHAFLQIMLGLRLVHPQLSDYPLTDLGPDVDTKESPAGAPQAEILLSFLHEVNDSAEERQLHAIQVNTNYEANISTSSVKQSSGAITSRHYVLTLRVAHERDSKQVTVIIGVGEQDVFMLGITMIEGNATTIDFVYSGRVHEIVVTELIKTWNQRKIAKTPRHQLPEQF</sequence>
<gene>
    <name evidence="2" type="ORF">LTR25_006162</name>
</gene>
<organism evidence="2 3">
    <name type="scientific">Vermiconidia calcicola</name>
    <dbReference type="NCBI Taxonomy" id="1690605"/>
    <lineage>
        <taxon>Eukaryota</taxon>
        <taxon>Fungi</taxon>
        <taxon>Dikarya</taxon>
        <taxon>Ascomycota</taxon>
        <taxon>Pezizomycotina</taxon>
        <taxon>Dothideomycetes</taxon>
        <taxon>Dothideomycetidae</taxon>
        <taxon>Mycosphaerellales</taxon>
        <taxon>Extremaceae</taxon>
        <taxon>Vermiconidia</taxon>
    </lineage>
</organism>
<proteinExistence type="predicted"/>
<protein>
    <submittedName>
        <fullName evidence="2">Uncharacterized protein</fullName>
    </submittedName>
</protein>
<dbReference type="AlphaFoldDB" id="A0AAV9Q6I5"/>
<dbReference type="EMBL" id="JAXLQG010000010">
    <property type="protein sequence ID" value="KAK5535154.1"/>
    <property type="molecule type" value="Genomic_DNA"/>
</dbReference>
<keyword evidence="3" id="KW-1185">Reference proteome</keyword>
<feature type="region of interest" description="Disordered" evidence="1">
    <location>
        <begin position="87"/>
        <end position="118"/>
    </location>
</feature>
<dbReference type="Proteomes" id="UP001345827">
    <property type="component" value="Unassembled WGS sequence"/>
</dbReference>
<accession>A0AAV9Q6I5</accession>
<reference evidence="2 3" key="1">
    <citation type="submission" date="2023-06" db="EMBL/GenBank/DDBJ databases">
        <title>Black Yeasts Isolated from many extreme environments.</title>
        <authorList>
            <person name="Coleine C."/>
            <person name="Stajich J.E."/>
            <person name="Selbmann L."/>
        </authorList>
    </citation>
    <scope>NUCLEOTIDE SEQUENCE [LARGE SCALE GENOMIC DNA]</scope>
    <source>
        <strain evidence="2 3">CCFEE 5887</strain>
    </source>
</reference>
<evidence type="ECO:0000256" key="1">
    <source>
        <dbReference type="SAM" id="MobiDB-lite"/>
    </source>
</evidence>
<evidence type="ECO:0000313" key="2">
    <source>
        <dbReference type="EMBL" id="KAK5535154.1"/>
    </source>
</evidence>
<comment type="caution">
    <text evidence="2">The sequence shown here is derived from an EMBL/GenBank/DDBJ whole genome shotgun (WGS) entry which is preliminary data.</text>
</comment>